<dbReference type="EC" id="3.2.1.14" evidence="2"/>
<dbReference type="PANTHER" id="PTHR45708">
    <property type="entry name" value="ENDOCHITINASE"/>
    <property type="match status" value="1"/>
</dbReference>
<dbReference type="STRING" id="63057.A0A2P5FGJ5"/>
<dbReference type="OrthoDB" id="1716288at2759"/>
<name>A0A2P5FGJ5_TREOI</name>
<dbReference type="Proteomes" id="UP000237000">
    <property type="component" value="Unassembled WGS sequence"/>
</dbReference>
<accession>A0A2P5FGJ5</accession>
<evidence type="ECO:0000313" key="10">
    <source>
        <dbReference type="Proteomes" id="UP000237000"/>
    </source>
</evidence>
<evidence type="ECO:0000256" key="1">
    <source>
        <dbReference type="ARBA" id="ARBA00000822"/>
    </source>
</evidence>
<dbReference type="InterPro" id="IPR050542">
    <property type="entry name" value="Glycosyl_Hydrlase18_Chitinase"/>
</dbReference>
<comment type="catalytic activity">
    <reaction evidence="1">
        <text>Random endo-hydrolysis of N-acetyl-beta-D-glucosaminide (1-&gt;4)-beta-linkages in chitin and chitodextrins.</text>
        <dbReference type="EC" id="3.2.1.14"/>
    </reaction>
</comment>
<keyword evidence="5" id="KW-0119">Carbohydrate metabolism</keyword>
<dbReference type="EMBL" id="JXTC01000035">
    <property type="protein sequence ID" value="PON96917.1"/>
    <property type="molecule type" value="Genomic_DNA"/>
</dbReference>
<dbReference type="GO" id="GO:0005576">
    <property type="term" value="C:extracellular region"/>
    <property type="evidence" value="ECO:0007669"/>
    <property type="project" value="TreeGrafter"/>
</dbReference>
<keyword evidence="4" id="KW-0146">Chitin degradation</keyword>
<dbReference type="GO" id="GO:0000272">
    <property type="term" value="P:polysaccharide catabolic process"/>
    <property type="evidence" value="ECO:0007669"/>
    <property type="project" value="UniProtKB-KW"/>
</dbReference>
<dbReference type="InParanoid" id="A0A2P5FGJ5"/>
<organism evidence="9 10">
    <name type="scientific">Trema orientale</name>
    <name type="common">Charcoal tree</name>
    <name type="synonym">Celtis orientalis</name>
    <dbReference type="NCBI Taxonomy" id="63057"/>
    <lineage>
        <taxon>Eukaryota</taxon>
        <taxon>Viridiplantae</taxon>
        <taxon>Streptophyta</taxon>
        <taxon>Embryophyta</taxon>
        <taxon>Tracheophyta</taxon>
        <taxon>Spermatophyta</taxon>
        <taxon>Magnoliopsida</taxon>
        <taxon>eudicotyledons</taxon>
        <taxon>Gunneridae</taxon>
        <taxon>Pentapetalae</taxon>
        <taxon>rosids</taxon>
        <taxon>fabids</taxon>
        <taxon>Rosales</taxon>
        <taxon>Cannabaceae</taxon>
        <taxon>Trema</taxon>
    </lineage>
</organism>
<dbReference type="GO" id="GO:0006032">
    <property type="term" value="P:chitin catabolic process"/>
    <property type="evidence" value="ECO:0007669"/>
    <property type="project" value="UniProtKB-KW"/>
</dbReference>
<gene>
    <name evidence="9" type="ORF">TorRG33x02_072960</name>
</gene>
<evidence type="ECO:0000256" key="3">
    <source>
        <dbReference type="ARBA" id="ARBA00022801"/>
    </source>
</evidence>
<keyword evidence="10" id="KW-1185">Reference proteome</keyword>
<dbReference type="AlphaFoldDB" id="A0A2P5FGJ5"/>
<reference evidence="10" key="1">
    <citation type="submission" date="2016-06" db="EMBL/GenBank/DDBJ databases">
        <title>Parallel loss of symbiosis genes in relatives of nitrogen-fixing non-legume Parasponia.</title>
        <authorList>
            <person name="Van Velzen R."/>
            <person name="Holmer R."/>
            <person name="Bu F."/>
            <person name="Rutten L."/>
            <person name="Van Zeijl A."/>
            <person name="Liu W."/>
            <person name="Santuari L."/>
            <person name="Cao Q."/>
            <person name="Sharma T."/>
            <person name="Shen D."/>
            <person name="Roswanjaya Y."/>
            <person name="Wardhani T."/>
            <person name="Kalhor M.S."/>
            <person name="Jansen J."/>
            <person name="Van den Hoogen J."/>
            <person name="Gungor B."/>
            <person name="Hartog M."/>
            <person name="Hontelez J."/>
            <person name="Verver J."/>
            <person name="Yang W.-C."/>
            <person name="Schijlen E."/>
            <person name="Repin R."/>
            <person name="Schilthuizen M."/>
            <person name="Schranz E."/>
            <person name="Heidstra R."/>
            <person name="Miyata K."/>
            <person name="Fedorova E."/>
            <person name="Kohlen W."/>
            <person name="Bisseling T."/>
            <person name="Smit S."/>
            <person name="Geurts R."/>
        </authorList>
    </citation>
    <scope>NUCLEOTIDE SEQUENCE [LARGE SCALE GENOMIC DNA]</scope>
    <source>
        <strain evidence="10">cv. RG33-2</strain>
    </source>
</reference>
<evidence type="ECO:0000256" key="4">
    <source>
        <dbReference type="ARBA" id="ARBA00023024"/>
    </source>
</evidence>
<sequence>MCLWKIFICQHSFPQIDLAGHCNPHSVNGCAVISNGVRYCQSRGIEVMLSIGGGIGSYSLASTSDAKDFAYYLWNSFLGGKSSSLSQRPLGDAVLDAIDFDIELESTLYWDDLARYLKGYSQEGGVVYLSAAPSMSIS</sequence>
<keyword evidence="3" id="KW-0378">Hydrolase</keyword>
<dbReference type="InterPro" id="IPR001223">
    <property type="entry name" value="Glyco_hydro18_cat"/>
</dbReference>
<dbReference type="PROSITE" id="PS51910">
    <property type="entry name" value="GH18_2"/>
    <property type="match status" value="1"/>
</dbReference>
<proteinExistence type="predicted"/>
<feature type="domain" description="GH18" evidence="8">
    <location>
        <begin position="1"/>
        <end position="138"/>
    </location>
</feature>
<evidence type="ECO:0000256" key="6">
    <source>
        <dbReference type="ARBA" id="ARBA00023295"/>
    </source>
</evidence>
<keyword evidence="6" id="KW-0326">Glycosidase</keyword>
<evidence type="ECO:0000256" key="7">
    <source>
        <dbReference type="ARBA" id="ARBA00023326"/>
    </source>
</evidence>
<evidence type="ECO:0000313" key="9">
    <source>
        <dbReference type="EMBL" id="PON96917.1"/>
    </source>
</evidence>
<dbReference type="GO" id="GO:0008843">
    <property type="term" value="F:endochitinase activity"/>
    <property type="evidence" value="ECO:0007669"/>
    <property type="project" value="UniProtKB-EC"/>
</dbReference>
<protein>
    <recommendedName>
        <fullName evidence="2">chitinase</fullName>
        <ecNumber evidence="2">3.2.1.14</ecNumber>
    </recommendedName>
</protein>
<dbReference type="Gene3D" id="3.20.20.80">
    <property type="entry name" value="Glycosidases"/>
    <property type="match status" value="1"/>
</dbReference>
<dbReference type="InterPro" id="IPR017853">
    <property type="entry name" value="GH"/>
</dbReference>
<keyword evidence="7" id="KW-0624">Polysaccharide degradation</keyword>
<evidence type="ECO:0000256" key="5">
    <source>
        <dbReference type="ARBA" id="ARBA00023277"/>
    </source>
</evidence>
<dbReference type="PANTHER" id="PTHR45708:SF21">
    <property type="entry name" value="ACIDIC ENDOCHITINASE"/>
    <property type="match status" value="1"/>
</dbReference>
<evidence type="ECO:0000256" key="2">
    <source>
        <dbReference type="ARBA" id="ARBA00012729"/>
    </source>
</evidence>
<evidence type="ECO:0000259" key="8">
    <source>
        <dbReference type="PROSITE" id="PS51910"/>
    </source>
</evidence>
<dbReference type="SUPFAM" id="SSF51445">
    <property type="entry name" value="(Trans)glycosidases"/>
    <property type="match status" value="1"/>
</dbReference>
<comment type="caution">
    <text evidence="9">The sequence shown here is derived from an EMBL/GenBank/DDBJ whole genome shotgun (WGS) entry which is preliminary data.</text>
</comment>